<evidence type="ECO:0000256" key="3">
    <source>
        <dbReference type="ARBA" id="ARBA00022723"/>
    </source>
</evidence>
<dbReference type="GeneID" id="108428745"/>
<dbReference type="GO" id="GO:0007626">
    <property type="term" value="P:locomotory behavior"/>
    <property type="evidence" value="ECO:0007669"/>
    <property type="project" value="Ensembl"/>
</dbReference>
<dbReference type="GO" id="GO:0009408">
    <property type="term" value="P:response to heat"/>
    <property type="evidence" value="ECO:0007669"/>
    <property type="project" value="TreeGrafter"/>
</dbReference>
<dbReference type="InterPro" id="IPR003090">
    <property type="entry name" value="Alpha-crystallin_N"/>
</dbReference>
<dbReference type="Pfam" id="PF00525">
    <property type="entry name" value="Crystallin"/>
    <property type="match status" value="1"/>
</dbReference>
<keyword evidence="14" id="KW-1185">Reference proteome</keyword>
<dbReference type="GO" id="GO:0043066">
    <property type="term" value="P:negative regulation of apoptotic process"/>
    <property type="evidence" value="ECO:0007669"/>
    <property type="project" value="TreeGrafter"/>
</dbReference>
<dbReference type="RefSeq" id="XP_017555488.1">
    <property type="nucleotide sequence ID" value="XM_017699999.2"/>
</dbReference>
<name>A0A3B4CB64_PYGNA</name>
<proteinExistence type="inferred from homology"/>
<dbReference type="Proteomes" id="UP001501920">
    <property type="component" value="Chromosome 23"/>
</dbReference>
<reference evidence="13" key="2">
    <citation type="submission" date="2025-08" db="UniProtKB">
        <authorList>
            <consortium name="Ensembl"/>
        </authorList>
    </citation>
    <scope>IDENTIFICATION</scope>
</reference>
<keyword evidence="3 8" id="KW-0479">Metal-binding</keyword>
<feature type="region of interest" description="Disordered" evidence="11">
    <location>
        <begin position="143"/>
        <end position="172"/>
    </location>
</feature>
<dbReference type="PANTHER" id="PTHR45640:SF5">
    <property type="entry name" value="ALPHA-CRYSTALLIN B CHAIN"/>
    <property type="match status" value="1"/>
</dbReference>
<dbReference type="GO" id="GO:0036438">
    <property type="term" value="P:maintenance of lens transparency"/>
    <property type="evidence" value="ECO:0007669"/>
    <property type="project" value="Ensembl"/>
</dbReference>
<evidence type="ECO:0000256" key="11">
    <source>
        <dbReference type="SAM" id="MobiDB-lite"/>
    </source>
</evidence>
<evidence type="ECO:0000256" key="2">
    <source>
        <dbReference type="ARBA" id="ARBA00022613"/>
    </source>
</evidence>
<evidence type="ECO:0000256" key="1">
    <source>
        <dbReference type="ARBA" id="ARBA00018516"/>
    </source>
</evidence>
<dbReference type="OrthoDB" id="1431247at2759"/>
<dbReference type="PROSITE" id="PS01031">
    <property type="entry name" value="SHSP"/>
    <property type="match status" value="1"/>
</dbReference>
<evidence type="ECO:0000313" key="14">
    <source>
        <dbReference type="Proteomes" id="UP001501920"/>
    </source>
</evidence>
<dbReference type="SUPFAM" id="SSF49764">
    <property type="entry name" value="HSP20-like chaperones"/>
    <property type="match status" value="1"/>
</dbReference>
<keyword evidence="5" id="KW-0007">Acetylation</keyword>
<evidence type="ECO:0000313" key="13">
    <source>
        <dbReference type="Ensembl" id="ENSPNAP00000009177.1"/>
    </source>
</evidence>
<sequence length="172" mass="19977">MDIAIQHPWFRRSFWPSFFPSRIFDQHFGEHMPESDVLTPYPSLYFSRPSFFRWPSWVESGLSEMKMEKDRFTINLDVKHFAPEELAVKIIGDYIEVHAKHEDRQDDHGSISREFLRKYRLPTGVDPASITSSLSSDSILMVTAPRKTSDAPERPIPITREDKPALSGPQKK</sequence>
<dbReference type="OMA" id="FRDWWED"/>
<dbReference type="GO" id="GO:0005737">
    <property type="term" value="C:cytoplasm"/>
    <property type="evidence" value="ECO:0007669"/>
    <property type="project" value="TreeGrafter"/>
</dbReference>
<dbReference type="GO" id="GO:0051082">
    <property type="term" value="F:unfolded protein binding"/>
    <property type="evidence" value="ECO:0007669"/>
    <property type="project" value="Ensembl"/>
</dbReference>
<dbReference type="InterPro" id="IPR001436">
    <property type="entry name" value="Alpha-crystallin/sHSP_animal"/>
</dbReference>
<dbReference type="STRING" id="42514.ENSPNAP00000009177"/>
<organism evidence="13 14">
    <name type="scientific">Pygocentrus nattereri</name>
    <name type="common">Red-bellied piranha</name>
    <dbReference type="NCBI Taxonomy" id="42514"/>
    <lineage>
        <taxon>Eukaryota</taxon>
        <taxon>Metazoa</taxon>
        <taxon>Chordata</taxon>
        <taxon>Craniata</taxon>
        <taxon>Vertebrata</taxon>
        <taxon>Euteleostomi</taxon>
        <taxon>Actinopterygii</taxon>
        <taxon>Neopterygii</taxon>
        <taxon>Teleostei</taxon>
        <taxon>Ostariophysi</taxon>
        <taxon>Characiformes</taxon>
        <taxon>Characoidei</taxon>
        <taxon>Pygocentrus</taxon>
    </lineage>
</organism>
<dbReference type="GO" id="GO:0007519">
    <property type="term" value="P:skeletal muscle tissue development"/>
    <property type="evidence" value="ECO:0007669"/>
    <property type="project" value="Ensembl"/>
</dbReference>
<feature type="domain" description="SHSP" evidence="12">
    <location>
        <begin position="53"/>
        <end position="161"/>
    </location>
</feature>
<dbReference type="PRINTS" id="PR00299">
    <property type="entry name" value="ACRYSTALLIN"/>
</dbReference>
<dbReference type="InterPro" id="IPR055269">
    <property type="entry name" value="Alpha-crystallin/HSP_16"/>
</dbReference>
<dbReference type="GO" id="GO:0042026">
    <property type="term" value="P:protein refolding"/>
    <property type="evidence" value="ECO:0007669"/>
    <property type="project" value="TreeGrafter"/>
</dbReference>
<comment type="similarity">
    <text evidence="7 9 10">Belongs to the small heat shock protein (HSP20) family.</text>
</comment>
<keyword evidence="2" id="KW-0273">Eye lens protein</keyword>
<protein>
    <recommendedName>
        <fullName evidence="1">Alpha-crystallin B chain</fullName>
    </recommendedName>
    <alternativeName>
        <fullName evidence="6">Alpha(B)-crystallin</fullName>
    </alternativeName>
</protein>
<dbReference type="GO" id="GO:0030239">
    <property type="term" value="P:myofibril assembly"/>
    <property type="evidence" value="ECO:0007669"/>
    <property type="project" value="Ensembl"/>
</dbReference>
<accession>A0A3B4CB64</accession>
<evidence type="ECO:0000256" key="8">
    <source>
        <dbReference type="PIRSR" id="PIRSR036514-1"/>
    </source>
</evidence>
<dbReference type="GO" id="GO:0005212">
    <property type="term" value="F:structural constituent of eye lens"/>
    <property type="evidence" value="ECO:0007669"/>
    <property type="project" value="UniProtKB-KW"/>
</dbReference>
<dbReference type="GO" id="GO:0046872">
    <property type="term" value="F:metal ion binding"/>
    <property type="evidence" value="ECO:0007669"/>
    <property type="project" value="UniProtKB-KW"/>
</dbReference>
<feature type="binding site" evidence="8">
    <location>
        <position position="101"/>
    </location>
    <ligand>
        <name>Zn(2+)</name>
        <dbReference type="ChEBI" id="CHEBI:29105"/>
        <label>1</label>
    </ligand>
</feature>
<dbReference type="CTD" id="436943"/>
<dbReference type="PANTHER" id="PTHR45640">
    <property type="entry name" value="HEAT SHOCK PROTEIN HSP-12.2-RELATED"/>
    <property type="match status" value="1"/>
</dbReference>
<evidence type="ECO:0000256" key="10">
    <source>
        <dbReference type="RuleBase" id="RU003616"/>
    </source>
</evidence>
<dbReference type="Pfam" id="PF00011">
    <property type="entry name" value="HSP20"/>
    <property type="match status" value="1"/>
</dbReference>
<evidence type="ECO:0000256" key="4">
    <source>
        <dbReference type="ARBA" id="ARBA00022833"/>
    </source>
</evidence>
<dbReference type="InterPro" id="IPR002068">
    <property type="entry name" value="A-crystallin/Hsp20_dom"/>
</dbReference>
<reference evidence="13 14" key="1">
    <citation type="submission" date="2020-10" db="EMBL/GenBank/DDBJ databases">
        <title>Pygocentrus nattereri (red-bellied piranha) genome, fPygNat1, primary haplotype.</title>
        <authorList>
            <person name="Myers G."/>
            <person name="Meyer A."/>
            <person name="Karagic N."/>
            <person name="Pippel M."/>
            <person name="Winkler S."/>
            <person name="Tracey A."/>
            <person name="Wood J."/>
            <person name="Formenti G."/>
            <person name="Howe K."/>
            <person name="Fedrigo O."/>
            <person name="Jarvis E.D."/>
        </authorList>
    </citation>
    <scope>NUCLEOTIDE SEQUENCE [LARGE SCALE GENOMIC DNA]</scope>
</reference>
<evidence type="ECO:0000256" key="6">
    <source>
        <dbReference type="ARBA" id="ARBA00030175"/>
    </source>
</evidence>
<dbReference type="Gene3D" id="2.60.40.790">
    <property type="match status" value="1"/>
</dbReference>
<dbReference type="GO" id="GO:0005634">
    <property type="term" value="C:nucleus"/>
    <property type="evidence" value="ECO:0007669"/>
    <property type="project" value="TreeGrafter"/>
</dbReference>
<dbReference type="GeneTree" id="ENSGT00940000157434"/>
<evidence type="ECO:0000256" key="5">
    <source>
        <dbReference type="ARBA" id="ARBA00022990"/>
    </source>
</evidence>
<evidence type="ECO:0000256" key="7">
    <source>
        <dbReference type="PIRNR" id="PIRNR036514"/>
    </source>
</evidence>
<dbReference type="InterPro" id="IPR008978">
    <property type="entry name" value="HSP20-like_chaperone"/>
</dbReference>
<dbReference type="PIRSF" id="PIRSF036514">
    <property type="entry name" value="Sm_HSP_B1"/>
    <property type="match status" value="1"/>
</dbReference>
<dbReference type="Ensembl" id="ENSPNAT00000015446.2">
    <property type="protein sequence ID" value="ENSPNAP00000009177.1"/>
    <property type="gene ID" value="ENSPNAG00000003224.2"/>
</dbReference>
<feature type="binding site" evidence="8">
    <location>
        <position position="108"/>
    </location>
    <ligand>
        <name>Zn(2+)</name>
        <dbReference type="ChEBI" id="CHEBI:29105"/>
        <label>1</label>
    </ligand>
</feature>
<reference evidence="13" key="3">
    <citation type="submission" date="2025-09" db="UniProtKB">
        <authorList>
            <consortium name="Ensembl"/>
        </authorList>
    </citation>
    <scope>IDENTIFICATION</scope>
</reference>
<keyword evidence="4 8" id="KW-0862">Zinc</keyword>
<dbReference type="GO" id="GO:0060047">
    <property type="term" value="P:heart contraction"/>
    <property type="evidence" value="ECO:0007669"/>
    <property type="project" value="Ensembl"/>
</dbReference>
<feature type="compositionally biased region" description="Basic and acidic residues" evidence="11">
    <location>
        <begin position="147"/>
        <end position="164"/>
    </location>
</feature>
<evidence type="ECO:0000259" key="12">
    <source>
        <dbReference type="PROSITE" id="PS01031"/>
    </source>
</evidence>
<dbReference type="AlphaFoldDB" id="A0A3B4CB64"/>
<evidence type="ECO:0000256" key="9">
    <source>
        <dbReference type="PROSITE-ProRule" id="PRU00285"/>
    </source>
</evidence>